<organism evidence="1 2">
    <name type="scientific">Eiseniibacteriota bacterium</name>
    <dbReference type="NCBI Taxonomy" id="2212470"/>
    <lineage>
        <taxon>Bacteria</taxon>
        <taxon>Candidatus Eiseniibacteriota</taxon>
    </lineage>
</organism>
<dbReference type="EMBL" id="VGIY01000055">
    <property type="protein sequence ID" value="MBM3316913.1"/>
    <property type="molecule type" value="Genomic_DNA"/>
</dbReference>
<gene>
    <name evidence="1" type="ORF">FJY75_03580</name>
</gene>
<evidence type="ECO:0000313" key="1">
    <source>
        <dbReference type="EMBL" id="MBM3316913.1"/>
    </source>
</evidence>
<name>A0A937X6T1_UNCEI</name>
<dbReference type="Proteomes" id="UP000748308">
    <property type="component" value="Unassembled WGS sequence"/>
</dbReference>
<reference evidence="1" key="1">
    <citation type="submission" date="2019-03" db="EMBL/GenBank/DDBJ databases">
        <title>Lake Tanganyika Metagenome-Assembled Genomes (MAGs).</title>
        <authorList>
            <person name="Tran P."/>
        </authorList>
    </citation>
    <scope>NUCLEOTIDE SEQUENCE</scope>
    <source>
        <strain evidence="1">M_DeepCast_400m_m2_100</strain>
    </source>
</reference>
<dbReference type="AlphaFoldDB" id="A0A937X6T1"/>
<accession>A0A937X6T1</accession>
<protein>
    <submittedName>
        <fullName evidence="1">Uncharacterized protein</fullName>
    </submittedName>
</protein>
<evidence type="ECO:0000313" key="2">
    <source>
        <dbReference type="Proteomes" id="UP000748308"/>
    </source>
</evidence>
<sequence>MGVCALVRRSPHPGSAGIPARLHPAGRLPAGRLPAGTIPAGTRPAGTRPASTRPAVRLLARLLLAGLLLAGCSDDKPTDTGGNGDPALGKYLLLGYFGGDVAPGGFGLYISRLDPSLTSAMEAEVTLDGEEVTLRPLLSTPTDAFYSILTLDYQAGETYTILASVGSRTAVCSFTGPSYPLLTMTAPPHESEFSPGDPLQLAWTYDAGAPEQVHIEAIGDEDTAVMTPVTLPGSATSYAIPGTVTEAWADQTSVLLTVDEGEHFFPFSGTLVGEGSGVATIGWGDAAIVTPGSGAGACQLAALPSADQLAADGASTLTIDCALTAPGGDCADGTPIAFSCTPEGAVAFAPQTAYSSGGLAATVVTAGTSAGSVVLHCQAPDSRVDIPITLTQRVTIMVGAGSHPQIAWDPAEPMFTLLVSAAGALPTPRWGIAAITIGQITSPVTYGTVPGGTVQSYPLFGAPPAGLQAGATYRIWLVGADADTTSLTFTHGG</sequence>
<comment type="caution">
    <text evidence="1">The sequence shown here is derived from an EMBL/GenBank/DDBJ whole genome shotgun (WGS) entry which is preliminary data.</text>
</comment>
<proteinExistence type="predicted"/>